<accession>A0ABR3ULF4</accession>
<dbReference type="SUPFAM" id="SSF55729">
    <property type="entry name" value="Acyl-CoA N-acyltransferases (Nat)"/>
    <property type="match status" value="1"/>
</dbReference>
<dbReference type="CDD" id="cd04301">
    <property type="entry name" value="NAT_SF"/>
    <property type="match status" value="1"/>
</dbReference>
<proteinExistence type="predicted"/>
<sequence length="200" mass="22273">MALCTRRCFPVISNTMRGNSIEATHSKKKTAVWRPLSMDDIASLVQVADRVHPDLPESHEIFAERARLFPQGCQGLFDEAGELRGYIISHPILFREPPALDRLLGQLPPDANQYYIHDLAILPEFRGSGLAHECIIEILETAAKHYATTGLVSVHGTAGFWGRYGFKAPDTIDDVLRKKVVGYGGDALYLERKNEAQLSD</sequence>
<evidence type="ECO:0000259" key="1">
    <source>
        <dbReference type="PROSITE" id="PS51186"/>
    </source>
</evidence>
<evidence type="ECO:0000313" key="2">
    <source>
        <dbReference type="EMBL" id="KAL1796649.1"/>
    </source>
</evidence>
<evidence type="ECO:0000313" key="3">
    <source>
        <dbReference type="Proteomes" id="UP001578633"/>
    </source>
</evidence>
<dbReference type="Gene3D" id="3.40.630.30">
    <property type="match status" value="1"/>
</dbReference>
<protein>
    <recommendedName>
        <fullName evidence="1">N-acetyltransferase domain-containing protein</fullName>
    </recommendedName>
</protein>
<dbReference type="InterPro" id="IPR016181">
    <property type="entry name" value="Acyl_CoA_acyltransferase"/>
</dbReference>
<dbReference type="PROSITE" id="PS51186">
    <property type="entry name" value="GNAT"/>
    <property type="match status" value="1"/>
</dbReference>
<organism evidence="2 3">
    <name type="scientific">Alternaria dauci</name>
    <dbReference type="NCBI Taxonomy" id="48095"/>
    <lineage>
        <taxon>Eukaryota</taxon>
        <taxon>Fungi</taxon>
        <taxon>Dikarya</taxon>
        <taxon>Ascomycota</taxon>
        <taxon>Pezizomycotina</taxon>
        <taxon>Dothideomycetes</taxon>
        <taxon>Pleosporomycetidae</taxon>
        <taxon>Pleosporales</taxon>
        <taxon>Pleosporineae</taxon>
        <taxon>Pleosporaceae</taxon>
        <taxon>Alternaria</taxon>
        <taxon>Alternaria sect. Porri</taxon>
    </lineage>
</organism>
<keyword evidence="3" id="KW-1185">Reference proteome</keyword>
<dbReference type="Proteomes" id="UP001578633">
    <property type="component" value="Chromosome 4"/>
</dbReference>
<dbReference type="GeneID" id="96085511"/>
<comment type="caution">
    <text evidence="2">The sequence shown here is derived from an EMBL/GenBank/DDBJ whole genome shotgun (WGS) entry which is preliminary data.</text>
</comment>
<dbReference type="RefSeq" id="XP_069307233.1">
    <property type="nucleotide sequence ID" value="XM_069451367.1"/>
</dbReference>
<name>A0ABR3ULF4_9PLEO</name>
<gene>
    <name evidence="2" type="ORF">ACET3X_005189</name>
</gene>
<feature type="domain" description="N-acetyltransferase" evidence="1">
    <location>
        <begin position="31"/>
        <end position="195"/>
    </location>
</feature>
<dbReference type="EMBL" id="JBHGVX010000004">
    <property type="protein sequence ID" value="KAL1796649.1"/>
    <property type="molecule type" value="Genomic_DNA"/>
</dbReference>
<dbReference type="Pfam" id="PF00583">
    <property type="entry name" value="Acetyltransf_1"/>
    <property type="match status" value="1"/>
</dbReference>
<dbReference type="InterPro" id="IPR000182">
    <property type="entry name" value="GNAT_dom"/>
</dbReference>
<reference evidence="2 3" key="1">
    <citation type="submission" date="2024-09" db="EMBL/GenBank/DDBJ databases">
        <title>T2T genomes of carrot and Alternaria dauci and their utility for understanding host-pathogen interaction during carrot leaf blight disease.</title>
        <authorList>
            <person name="Liu W."/>
            <person name="Xu S."/>
            <person name="Ou C."/>
            <person name="Liu X."/>
            <person name="Zhuang F."/>
            <person name="Deng X.W."/>
        </authorList>
    </citation>
    <scope>NUCLEOTIDE SEQUENCE [LARGE SCALE GENOMIC DNA]</scope>
    <source>
        <strain evidence="2 3">A2016</strain>
    </source>
</reference>